<reference evidence="1" key="2">
    <citation type="submission" date="2022-11" db="EMBL/GenBank/DDBJ databases">
        <title>Genomic repertoires linked with pathogenic potency of arthritogenic Prevotella copri isolated from the gut of rheumatoid arthritis patients.</title>
        <authorList>
            <person name="Nii T."/>
            <person name="Maeda Y."/>
            <person name="Motooka D."/>
            <person name="Naito M."/>
            <person name="Matsumoto Y."/>
            <person name="Ogawa T."/>
            <person name="Oguro-Igashira E."/>
            <person name="Kishikawa T."/>
            <person name="Yamashita M."/>
            <person name="Koizumi S."/>
            <person name="Kurakawa T."/>
            <person name="Okumura R."/>
            <person name="Kayama H."/>
            <person name="Murakami M."/>
            <person name="Sakaguchi T."/>
            <person name="Das B."/>
            <person name="Nakamura S."/>
            <person name="Okada Y."/>
            <person name="Kumanogoh A."/>
            <person name="Takeda K."/>
        </authorList>
    </citation>
    <scope>NUCLEOTIDE SEQUENCE</scope>
    <source>
        <strain evidence="1">N016-13</strain>
    </source>
</reference>
<evidence type="ECO:0000313" key="1">
    <source>
        <dbReference type="EMBL" id="MCW4092745.1"/>
    </source>
</evidence>
<accession>A0A174SXN1</accession>
<reference evidence="2 3" key="1">
    <citation type="submission" date="2018-08" db="EMBL/GenBank/DDBJ databases">
        <title>A genome reference for cultivated species of the human gut microbiota.</title>
        <authorList>
            <person name="Zou Y."/>
            <person name="Xue W."/>
            <person name="Luo G."/>
        </authorList>
    </citation>
    <scope>NUCLEOTIDE SEQUENCE [LARGE SCALE GENOMIC DNA]</scope>
    <source>
        <strain evidence="2 3">AF24-12</strain>
    </source>
</reference>
<gene>
    <name evidence="2" type="ORF">DWY11_08870</name>
    <name evidence="1" type="ORF">ONT05_04085</name>
</gene>
<proteinExistence type="predicted"/>
<evidence type="ECO:0000313" key="3">
    <source>
        <dbReference type="Proteomes" id="UP000283872"/>
    </source>
</evidence>
<dbReference type="Proteomes" id="UP001209074">
    <property type="component" value="Unassembled WGS sequence"/>
</dbReference>
<dbReference type="Proteomes" id="UP000283872">
    <property type="component" value="Unassembled WGS sequence"/>
</dbReference>
<name>A0A174SXN1_9BACT</name>
<dbReference type="EMBL" id="JAPDUS010000005">
    <property type="protein sequence ID" value="MCW4092745.1"/>
    <property type="molecule type" value="Genomic_DNA"/>
</dbReference>
<evidence type="ECO:0000313" key="4">
    <source>
        <dbReference type="Proteomes" id="UP001209074"/>
    </source>
</evidence>
<dbReference type="EMBL" id="QRVA01000019">
    <property type="protein sequence ID" value="RGS15237.1"/>
    <property type="molecule type" value="Genomic_DNA"/>
</dbReference>
<dbReference type="RefSeq" id="WP_117586801.1">
    <property type="nucleotide sequence ID" value="NZ_JAHOFA010000028.1"/>
</dbReference>
<protein>
    <submittedName>
        <fullName evidence="1">Uncharacterized protein</fullName>
    </submittedName>
</protein>
<comment type="caution">
    <text evidence="1">The sequence shown here is derived from an EMBL/GenBank/DDBJ whole genome shotgun (WGS) entry which is preliminary data.</text>
</comment>
<organism evidence="1 4">
    <name type="scientific">Segatella copri</name>
    <dbReference type="NCBI Taxonomy" id="165179"/>
    <lineage>
        <taxon>Bacteria</taxon>
        <taxon>Pseudomonadati</taxon>
        <taxon>Bacteroidota</taxon>
        <taxon>Bacteroidia</taxon>
        <taxon>Bacteroidales</taxon>
        <taxon>Prevotellaceae</taxon>
        <taxon>Segatella</taxon>
    </lineage>
</organism>
<sequence length="60" mass="7154">MSTKRKTRRKDRTLLSFKKERKIDLTARICQGLREVKLIMDGQLKAKSMDDLLKELEEFN</sequence>
<dbReference type="AlphaFoldDB" id="A0A174SXN1"/>
<evidence type="ECO:0000313" key="2">
    <source>
        <dbReference type="EMBL" id="RGS15237.1"/>
    </source>
</evidence>